<evidence type="ECO:0000256" key="2">
    <source>
        <dbReference type="ARBA" id="ARBA00022448"/>
    </source>
</evidence>
<feature type="domain" description="Cation efflux protein transmembrane" evidence="8">
    <location>
        <begin position="28"/>
        <end position="234"/>
    </location>
</feature>
<comment type="subcellular location">
    <subcellularLocation>
        <location evidence="1">Membrane</location>
        <topology evidence="1">Multi-pass membrane protein</topology>
    </subcellularLocation>
</comment>
<dbReference type="GO" id="GO:0016020">
    <property type="term" value="C:membrane"/>
    <property type="evidence" value="ECO:0007669"/>
    <property type="project" value="UniProtKB-SubCell"/>
</dbReference>
<dbReference type="NCBIfam" id="NF033827">
    <property type="entry name" value="CDF_efflux_DmeF"/>
    <property type="match status" value="1"/>
</dbReference>
<dbReference type="InterPro" id="IPR002524">
    <property type="entry name" value="Cation_efflux"/>
</dbReference>
<name>A0A840UUI5_9BACT</name>
<feature type="transmembrane region" description="Helical" evidence="7">
    <location>
        <begin position="130"/>
        <end position="148"/>
    </location>
</feature>
<dbReference type="GO" id="GO:0006882">
    <property type="term" value="P:intracellular zinc ion homeostasis"/>
    <property type="evidence" value="ECO:0007669"/>
    <property type="project" value="InterPro"/>
</dbReference>
<organism evidence="9 10">
    <name type="scientific">Desulfoprunum benzoelyticum</name>
    <dbReference type="NCBI Taxonomy" id="1506996"/>
    <lineage>
        <taxon>Bacteria</taxon>
        <taxon>Pseudomonadati</taxon>
        <taxon>Thermodesulfobacteriota</taxon>
        <taxon>Desulfobulbia</taxon>
        <taxon>Desulfobulbales</taxon>
        <taxon>Desulfobulbaceae</taxon>
        <taxon>Desulfoprunum</taxon>
    </lineage>
</organism>
<dbReference type="Gene3D" id="1.20.1510.10">
    <property type="entry name" value="Cation efflux protein transmembrane domain"/>
    <property type="match status" value="1"/>
</dbReference>
<dbReference type="NCBIfam" id="TIGR01297">
    <property type="entry name" value="CDF"/>
    <property type="match status" value="1"/>
</dbReference>
<keyword evidence="5" id="KW-0406">Ion transport</keyword>
<comment type="caution">
    <text evidence="9">The sequence shown here is derived from an EMBL/GenBank/DDBJ whole genome shotgun (WGS) entry which is preliminary data.</text>
</comment>
<dbReference type="EMBL" id="JACHEO010000012">
    <property type="protein sequence ID" value="MBB5348496.1"/>
    <property type="molecule type" value="Genomic_DNA"/>
</dbReference>
<dbReference type="InterPro" id="IPR027469">
    <property type="entry name" value="Cation_efflux_TMD_sf"/>
</dbReference>
<feature type="transmembrane region" description="Helical" evidence="7">
    <location>
        <begin position="59"/>
        <end position="76"/>
    </location>
</feature>
<sequence>MHSQTIEQWQHRHDFSTVSRHGEKKTRLVLYLTAVTMAVEIAAGLAFGSMALLADGWHMATHTAAFLITIFAYRYAARNAGNPSFAFGTGKVSVLGGFASAIALASVALMMMAESLQRMAMPEPIRFNEAIAVACLGLAVNIVSAFLLQDHHHHDDHHHDGAGHDHHHHHDHNLRAAYLHVMADALTSVLAIVALLFGKFLGWQWLDPLMGIVGALVISRWSLSLLRQTGPILLDSGIDGEFLTTIRAAIERDRDNRVSDIHIWRVGPADYAAIIAIVTHAPLPTDHYKGLLQQFAELSHVSIEIHACDGEPCLPIPTPGS</sequence>
<evidence type="ECO:0000313" key="9">
    <source>
        <dbReference type="EMBL" id="MBB5348496.1"/>
    </source>
</evidence>
<dbReference type="Pfam" id="PF01545">
    <property type="entry name" value="Cation_efflux"/>
    <property type="match status" value="1"/>
</dbReference>
<feature type="transmembrane region" description="Helical" evidence="7">
    <location>
        <begin position="88"/>
        <end position="110"/>
    </location>
</feature>
<dbReference type="GO" id="GO:0005385">
    <property type="term" value="F:zinc ion transmembrane transporter activity"/>
    <property type="evidence" value="ECO:0007669"/>
    <property type="project" value="InterPro"/>
</dbReference>
<dbReference type="AlphaFoldDB" id="A0A840UUI5"/>
<evidence type="ECO:0000256" key="7">
    <source>
        <dbReference type="SAM" id="Phobius"/>
    </source>
</evidence>
<evidence type="ECO:0000256" key="5">
    <source>
        <dbReference type="ARBA" id="ARBA00023065"/>
    </source>
</evidence>
<evidence type="ECO:0000256" key="1">
    <source>
        <dbReference type="ARBA" id="ARBA00004141"/>
    </source>
</evidence>
<dbReference type="PANTHER" id="PTHR45755:SF4">
    <property type="entry name" value="ZINC TRANSPORTER 7"/>
    <property type="match status" value="1"/>
</dbReference>
<feature type="transmembrane region" description="Helical" evidence="7">
    <location>
        <begin position="177"/>
        <end position="197"/>
    </location>
</feature>
<dbReference type="InterPro" id="IPR045316">
    <property type="entry name" value="Msc2-like"/>
</dbReference>
<dbReference type="InterPro" id="IPR058533">
    <property type="entry name" value="Cation_efflux_TM"/>
</dbReference>
<feature type="transmembrane region" description="Helical" evidence="7">
    <location>
        <begin position="28"/>
        <end position="53"/>
    </location>
</feature>
<keyword evidence="6 7" id="KW-0472">Membrane</keyword>
<dbReference type="PANTHER" id="PTHR45755">
    <property type="match status" value="1"/>
</dbReference>
<keyword evidence="2" id="KW-0813">Transport</keyword>
<keyword evidence="3 7" id="KW-0812">Transmembrane</keyword>
<reference evidence="9 10" key="1">
    <citation type="submission" date="2020-08" db="EMBL/GenBank/DDBJ databases">
        <title>Genomic Encyclopedia of Type Strains, Phase IV (KMG-IV): sequencing the most valuable type-strain genomes for metagenomic binning, comparative biology and taxonomic classification.</title>
        <authorList>
            <person name="Goeker M."/>
        </authorList>
    </citation>
    <scope>NUCLEOTIDE SEQUENCE [LARGE SCALE GENOMIC DNA]</scope>
    <source>
        <strain evidence="9 10">DSM 28570</strain>
    </source>
</reference>
<dbReference type="RefSeq" id="WP_183351291.1">
    <property type="nucleotide sequence ID" value="NZ_JACHEO010000012.1"/>
</dbReference>
<dbReference type="Proteomes" id="UP000539642">
    <property type="component" value="Unassembled WGS sequence"/>
</dbReference>
<protein>
    <submittedName>
        <fullName evidence="9">Cation diffusion facilitator family transporter</fullName>
    </submittedName>
</protein>
<accession>A0A840UUI5</accession>
<dbReference type="SUPFAM" id="SSF161111">
    <property type="entry name" value="Cation efflux protein transmembrane domain-like"/>
    <property type="match status" value="1"/>
</dbReference>
<evidence type="ECO:0000256" key="4">
    <source>
        <dbReference type="ARBA" id="ARBA00022989"/>
    </source>
</evidence>
<keyword evidence="4 7" id="KW-1133">Transmembrane helix</keyword>
<evidence type="ECO:0000313" key="10">
    <source>
        <dbReference type="Proteomes" id="UP000539642"/>
    </source>
</evidence>
<keyword evidence="10" id="KW-1185">Reference proteome</keyword>
<proteinExistence type="predicted"/>
<evidence type="ECO:0000256" key="3">
    <source>
        <dbReference type="ARBA" id="ARBA00022692"/>
    </source>
</evidence>
<evidence type="ECO:0000259" key="8">
    <source>
        <dbReference type="Pfam" id="PF01545"/>
    </source>
</evidence>
<evidence type="ECO:0000256" key="6">
    <source>
        <dbReference type="ARBA" id="ARBA00023136"/>
    </source>
</evidence>
<gene>
    <name evidence="9" type="ORF">HNQ81_002232</name>
</gene>